<evidence type="ECO:0000313" key="3">
    <source>
        <dbReference type="EMBL" id="GGC50963.1"/>
    </source>
</evidence>
<dbReference type="SUPFAM" id="SSF51261">
    <property type="entry name" value="Duplicated hybrid motif"/>
    <property type="match status" value="1"/>
</dbReference>
<dbReference type="EMBL" id="BMEC01000015">
    <property type="protein sequence ID" value="GGC50963.1"/>
    <property type="molecule type" value="Genomic_DNA"/>
</dbReference>
<keyword evidence="1" id="KW-0732">Signal</keyword>
<evidence type="ECO:0000256" key="1">
    <source>
        <dbReference type="SAM" id="SignalP"/>
    </source>
</evidence>
<evidence type="ECO:0000313" key="4">
    <source>
        <dbReference type="Proteomes" id="UP000636010"/>
    </source>
</evidence>
<dbReference type="CDD" id="cd12797">
    <property type="entry name" value="M23_peptidase"/>
    <property type="match status" value="1"/>
</dbReference>
<dbReference type="PANTHER" id="PTHR21666">
    <property type="entry name" value="PEPTIDASE-RELATED"/>
    <property type="match status" value="1"/>
</dbReference>
<dbReference type="InterPro" id="IPR011055">
    <property type="entry name" value="Dup_hybrid_motif"/>
</dbReference>
<sequence>MKINLILLTLVYLFIHTDASAQNDDLKIYQEKSDNGYIFYADNTALVPYSVKLNFEELKNLQPDKDLKSYIALAPAKSNKVEILRLRRVKEGSASSYNFNYIFTVGKPGQQPDTDFAYWFPYRHGKKERVAQGNNGSGTHQGLNAIDFNLEEGEAVHAAREGLVIEVKEDSNTGGNNPKFEKDGNYIRIYHEDGTIASYVHLQKNGSLVHVGETVKAGDKIGISGNTGYSSGPHLHFMVTYNRDFQTLTLPVKFLNYDGKSIIPTEGKTYYAFHQGKPAFDVQETSNFNEKLYEQKLEKSGLKDNIKITSESLDDFTLIYVDNGFNKKMSGKLIITITNMESTKSLPHQFEVPAKTKMYLLTLKPKDTSKEFGYKLAAEFK</sequence>
<evidence type="ECO:0000259" key="2">
    <source>
        <dbReference type="Pfam" id="PF01551"/>
    </source>
</evidence>
<feature type="chain" id="PRO_5045983127" description="M23ase beta-sheet core domain-containing protein" evidence="1">
    <location>
        <begin position="22"/>
        <end position="381"/>
    </location>
</feature>
<dbReference type="InterPro" id="IPR050570">
    <property type="entry name" value="Cell_wall_metabolism_enzyme"/>
</dbReference>
<organism evidence="3 4">
    <name type="scientific">Marivirga lumbricoides</name>
    <dbReference type="NCBI Taxonomy" id="1046115"/>
    <lineage>
        <taxon>Bacteria</taxon>
        <taxon>Pseudomonadati</taxon>
        <taxon>Bacteroidota</taxon>
        <taxon>Cytophagia</taxon>
        <taxon>Cytophagales</taxon>
        <taxon>Marivirgaceae</taxon>
        <taxon>Marivirga</taxon>
    </lineage>
</organism>
<dbReference type="Pfam" id="PF01551">
    <property type="entry name" value="Peptidase_M23"/>
    <property type="match status" value="1"/>
</dbReference>
<accession>A0ABQ1N1F2</accession>
<protein>
    <recommendedName>
        <fullName evidence="2">M23ase beta-sheet core domain-containing protein</fullName>
    </recommendedName>
</protein>
<proteinExistence type="predicted"/>
<dbReference type="Gene3D" id="2.70.70.10">
    <property type="entry name" value="Glucose Permease (Domain IIA)"/>
    <property type="match status" value="1"/>
</dbReference>
<gene>
    <name evidence="3" type="ORF">GCM10011506_40860</name>
</gene>
<feature type="signal peptide" evidence="1">
    <location>
        <begin position="1"/>
        <end position="21"/>
    </location>
</feature>
<dbReference type="RefSeq" id="WP_188467181.1">
    <property type="nucleotide sequence ID" value="NZ_BAABHU010000015.1"/>
</dbReference>
<reference evidence="4" key="1">
    <citation type="journal article" date="2019" name="Int. J. Syst. Evol. Microbiol.">
        <title>The Global Catalogue of Microorganisms (GCM) 10K type strain sequencing project: providing services to taxonomists for standard genome sequencing and annotation.</title>
        <authorList>
            <consortium name="The Broad Institute Genomics Platform"/>
            <consortium name="The Broad Institute Genome Sequencing Center for Infectious Disease"/>
            <person name="Wu L."/>
            <person name="Ma J."/>
        </authorList>
    </citation>
    <scope>NUCLEOTIDE SEQUENCE [LARGE SCALE GENOMIC DNA]</scope>
    <source>
        <strain evidence="4">CGMCC 1.10832</strain>
    </source>
</reference>
<name>A0ABQ1N1F2_9BACT</name>
<keyword evidence="4" id="KW-1185">Reference proteome</keyword>
<dbReference type="Proteomes" id="UP000636010">
    <property type="component" value="Unassembled WGS sequence"/>
</dbReference>
<dbReference type="PANTHER" id="PTHR21666:SF270">
    <property type="entry name" value="MUREIN HYDROLASE ACTIVATOR ENVC"/>
    <property type="match status" value="1"/>
</dbReference>
<feature type="domain" description="M23ase beta-sheet core" evidence="2">
    <location>
        <begin position="144"/>
        <end position="243"/>
    </location>
</feature>
<dbReference type="InterPro" id="IPR016047">
    <property type="entry name" value="M23ase_b-sheet_dom"/>
</dbReference>
<comment type="caution">
    <text evidence="3">The sequence shown here is derived from an EMBL/GenBank/DDBJ whole genome shotgun (WGS) entry which is preliminary data.</text>
</comment>